<sequence>MAGPTAPTASPCTRNCCLDAQDVCLGCGRTLDDILRWHAADDDERRRIVALAAERRAARAAGNGFAAPGTSGP</sequence>
<dbReference type="OrthoDB" id="9811423at2"/>
<keyword evidence="2" id="KW-1185">Reference proteome</keyword>
<evidence type="ECO:0000313" key="1">
    <source>
        <dbReference type="EMBL" id="TNJ33922.1"/>
    </source>
</evidence>
<organism evidence="1 2">
    <name type="scientific">Arenimonas terrae</name>
    <dbReference type="NCBI Taxonomy" id="2546226"/>
    <lineage>
        <taxon>Bacteria</taxon>
        <taxon>Pseudomonadati</taxon>
        <taxon>Pseudomonadota</taxon>
        <taxon>Gammaproteobacteria</taxon>
        <taxon>Lysobacterales</taxon>
        <taxon>Lysobacteraceae</taxon>
        <taxon>Arenimonas</taxon>
    </lineage>
</organism>
<evidence type="ECO:0000313" key="2">
    <source>
        <dbReference type="Proteomes" id="UP000305760"/>
    </source>
</evidence>
<dbReference type="Pfam" id="PF06945">
    <property type="entry name" value="DUF1289"/>
    <property type="match status" value="1"/>
</dbReference>
<proteinExistence type="predicted"/>
<dbReference type="PANTHER" id="PTHR35175">
    <property type="entry name" value="DUF1289 DOMAIN-CONTAINING PROTEIN"/>
    <property type="match status" value="1"/>
</dbReference>
<dbReference type="PANTHER" id="PTHR35175:SF2">
    <property type="entry name" value="DUF1289 DOMAIN-CONTAINING PROTEIN"/>
    <property type="match status" value="1"/>
</dbReference>
<dbReference type="Proteomes" id="UP000305760">
    <property type="component" value="Unassembled WGS sequence"/>
</dbReference>
<gene>
    <name evidence="1" type="ORF">E1B00_11380</name>
</gene>
<name>A0A5C4RSD6_9GAMM</name>
<dbReference type="RefSeq" id="WP_139448818.1">
    <property type="nucleotide sequence ID" value="NZ_SMDR01000002.1"/>
</dbReference>
<dbReference type="EMBL" id="SMDR01000002">
    <property type="protein sequence ID" value="TNJ33922.1"/>
    <property type="molecule type" value="Genomic_DNA"/>
</dbReference>
<dbReference type="InterPro" id="IPR010710">
    <property type="entry name" value="DUF1289"/>
</dbReference>
<accession>A0A5C4RSD6</accession>
<comment type="caution">
    <text evidence="1">The sequence shown here is derived from an EMBL/GenBank/DDBJ whole genome shotgun (WGS) entry which is preliminary data.</text>
</comment>
<reference evidence="1 2" key="1">
    <citation type="submission" date="2019-03" db="EMBL/GenBank/DDBJ databases">
        <title>Arenimonas daejeonensis sp. nov., isolated from compost.</title>
        <authorList>
            <person name="Jeon C.O."/>
        </authorList>
    </citation>
    <scope>NUCLEOTIDE SEQUENCE [LARGE SCALE GENOMIC DNA]</scope>
    <source>
        <strain evidence="1 2">R29</strain>
    </source>
</reference>
<dbReference type="AlphaFoldDB" id="A0A5C4RSD6"/>
<protein>
    <submittedName>
        <fullName evidence="1">DUF1289 domain-containing protein</fullName>
    </submittedName>
</protein>